<accession>A0A559JIM2</accession>
<organism evidence="2 3">
    <name type="scientific">Cohnella terricola</name>
    <dbReference type="NCBI Taxonomy" id="1289167"/>
    <lineage>
        <taxon>Bacteria</taxon>
        <taxon>Bacillati</taxon>
        <taxon>Bacillota</taxon>
        <taxon>Bacilli</taxon>
        <taxon>Bacillales</taxon>
        <taxon>Paenibacillaceae</taxon>
        <taxon>Cohnella</taxon>
    </lineage>
</organism>
<proteinExistence type="predicted"/>
<dbReference type="Proteomes" id="UP000316330">
    <property type="component" value="Unassembled WGS sequence"/>
</dbReference>
<reference evidence="2 3" key="1">
    <citation type="submission" date="2019-07" db="EMBL/GenBank/DDBJ databases">
        <authorList>
            <person name="Kim J."/>
        </authorList>
    </citation>
    <scope>NUCLEOTIDE SEQUENCE [LARGE SCALE GENOMIC DNA]</scope>
    <source>
        <strain evidence="2 3">G13</strain>
    </source>
</reference>
<dbReference type="OrthoDB" id="2991292at2"/>
<evidence type="ECO:0000313" key="3">
    <source>
        <dbReference type="Proteomes" id="UP000316330"/>
    </source>
</evidence>
<dbReference type="RefSeq" id="WP_144701817.1">
    <property type="nucleotide sequence ID" value="NZ_VNJJ01000006.1"/>
</dbReference>
<feature type="coiled-coil region" evidence="1">
    <location>
        <begin position="34"/>
        <end position="61"/>
    </location>
</feature>
<dbReference type="AlphaFoldDB" id="A0A559JIM2"/>
<evidence type="ECO:0000313" key="2">
    <source>
        <dbReference type="EMBL" id="TVX99722.1"/>
    </source>
</evidence>
<protein>
    <submittedName>
        <fullName evidence="2">Uncharacterized protein</fullName>
    </submittedName>
</protein>
<dbReference type="EMBL" id="VNJJ01000006">
    <property type="protein sequence ID" value="TVX99722.1"/>
    <property type="molecule type" value="Genomic_DNA"/>
</dbReference>
<name>A0A559JIM2_9BACL</name>
<evidence type="ECO:0000256" key="1">
    <source>
        <dbReference type="SAM" id="Coils"/>
    </source>
</evidence>
<comment type="caution">
    <text evidence="2">The sequence shown here is derived from an EMBL/GenBank/DDBJ whole genome shotgun (WGS) entry which is preliminary data.</text>
</comment>
<sequence>MSLLKEDKYELLARVSEVERSLGQKADEVVSAQVRQHRAELDELRRSVAELFAIVETLQGRAASAIDAARREEIRLSVPDKPVNPTSKRKLYRTFF</sequence>
<gene>
    <name evidence="2" type="ORF">FPZ45_12255</name>
</gene>
<keyword evidence="3" id="KW-1185">Reference proteome</keyword>
<keyword evidence="1" id="KW-0175">Coiled coil</keyword>